<dbReference type="Proteomes" id="UP000499080">
    <property type="component" value="Unassembled WGS sequence"/>
</dbReference>
<dbReference type="AlphaFoldDB" id="A0A4Y2TWP9"/>
<proteinExistence type="predicted"/>
<dbReference type="EMBL" id="BGPR01030924">
    <property type="protein sequence ID" value="GBO03706.1"/>
    <property type="molecule type" value="Genomic_DNA"/>
</dbReference>
<evidence type="ECO:0000313" key="2">
    <source>
        <dbReference type="Proteomes" id="UP000499080"/>
    </source>
</evidence>
<organism evidence="1 2">
    <name type="scientific">Araneus ventricosus</name>
    <name type="common">Orbweaver spider</name>
    <name type="synonym">Epeira ventricosa</name>
    <dbReference type="NCBI Taxonomy" id="182803"/>
    <lineage>
        <taxon>Eukaryota</taxon>
        <taxon>Metazoa</taxon>
        <taxon>Ecdysozoa</taxon>
        <taxon>Arthropoda</taxon>
        <taxon>Chelicerata</taxon>
        <taxon>Arachnida</taxon>
        <taxon>Araneae</taxon>
        <taxon>Araneomorphae</taxon>
        <taxon>Entelegynae</taxon>
        <taxon>Araneoidea</taxon>
        <taxon>Araneidae</taxon>
        <taxon>Araneus</taxon>
    </lineage>
</organism>
<keyword evidence="2" id="KW-1185">Reference proteome</keyword>
<comment type="caution">
    <text evidence="1">The sequence shown here is derived from an EMBL/GenBank/DDBJ whole genome shotgun (WGS) entry which is preliminary data.</text>
</comment>
<protein>
    <submittedName>
        <fullName evidence="1">Uncharacterized protein</fullName>
    </submittedName>
</protein>
<accession>A0A4Y2TWP9</accession>
<evidence type="ECO:0000313" key="1">
    <source>
        <dbReference type="EMBL" id="GBO03706.1"/>
    </source>
</evidence>
<sequence length="104" mass="11903">MSSEHFVCKPTLGRVKITENACKEGWARQDPVALASTCQIRSVKTLSYLVTLECSILLSVCRPWMVSFKTRLCLSCRHQSITWPHLPHCRPYSNINVIPFQQLL</sequence>
<gene>
    <name evidence="1" type="ORF">AVEN_71095_1</name>
</gene>
<name>A0A4Y2TWP9_ARAVE</name>
<reference evidence="1 2" key="1">
    <citation type="journal article" date="2019" name="Sci. Rep.">
        <title>Orb-weaving spider Araneus ventricosus genome elucidates the spidroin gene catalogue.</title>
        <authorList>
            <person name="Kono N."/>
            <person name="Nakamura H."/>
            <person name="Ohtoshi R."/>
            <person name="Moran D.A.P."/>
            <person name="Shinohara A."/>
            <person name="Yoshida Y."/>
            <person name="Fujiwara M."/>
            <person name="Mori M."/>
            <person name="Tomita M."/>
            <person name="Arakawa K."/>
        </authorList>
    </citation>
    <scope>NUCLEOTIDE SEQUENCE [LARGE SCALE GENOMIC DNA]</scope>
</reference>